<evidence type="ECO:0000256" key="1">
    <source>
        <dbReference type="ARBA" id="ARBA00022448"/>
    </source>
</evidence>
<evidence type="ECO:0000256" key="6">
    <source>
        <dbReference type="ARBA" id="ARBA00039025"/>
    </source>
</evidence>
<feature type="compositionally biased region" description="Polar residues" evidence="9">
    <location>
        <begin position="290"/>
        <end position="302"/>
    </location>
</feature>
<dbReference type="InterPro" id="IPR003593">
    <property type="entry name" value="AAA+_ATPase"/>
</dbReference>
<dbReference type="Pfam" id="PF00005">
    <property type="entry name" value="ABC_tran"/>
    <property type="match status" value="1"/>
</dbReference>
<accession>A0ABD5P0Y0</accession>
<evidence type="ECO:0000256" key="3">
    <source>
        <dbReference type="ARBA" id="ARBA00022840"/>
    </source>
</evidence>
<dbReference type="GeneID" id="71852698"/>
<organism evidence="11 12">
    <name type="scientific">Natribaculum luteum</name>
    <dbReference type="NCBI Taxonomy" id="1586232"/>
    <lineage>
        <taxon>Archaea</taxon>
        <taxon>Methanobacteriati</taxon>
        <taxon>Methanobacteriota</taxon>
        <taxon>Stenosarchaea group</taxon>
        <taxon>Halobacteria</taxon>
        <taxon>Halobacteriales</taxon>
        <taxon>Natrialbaceae</taxon>
        <taxon>Natribaculum</taxon>
    </lineage>
</organism>
<feature type="region of interest" description="Disordered" evidence="9">
    <location>
        <begin position="281"/>
        <end position="302"/>
    </location>
</feature>
<evidence type="ECO:0000313" key="12">
    <source>
        <dbReference type="Proteomes" id="UP001595821"/>
    </source>
</evidence>
<dbReference type="GO" id="GO:0005524">
    <property type="term" value="F:ATP binding"/>
    <property type="evidence" value="ECO:0007669"/>
    <property type="project" value="UniProtKB-KW"/>
</dbReference>
<comment type="subunit">
    <text evidence="5">The complex is composed of two ATP-binding proteins (WtpC), two transmembrane proteins (WtpB) and a solute-binding protein (WtpA).</text>
</comment>
<evidence type="ECO:0000256" key="7">
    <source>
        <dbReference type="ARBA" id="ARBA00041133"/>
    </source>
</evidence>
<evidence type="ECO:0000259" key="10">
    <source>
        <dbReference type="PROSITE" id="PS50893"/>
    </source>
</evidence>
<dbReference type="PANTHER" id="PTHR42781">
    <property type="entry name" value="SPERMIDINE/PUTRESCINE IMPORT ATP-BINDING PROTEIN POTA"/>
    <property type="match status" value="1"/>
</dbReference>
<keyword evidence="3 11" id="KW-0067">ATP-binding</keyword>
<dbReference type="InterPro" id="IPR050093">
    <property type="entry name" value="ABC_SmlMolc_Importer"/>
</dbReference>
<evidence type="ECO:0000256" key="9">
    <source>
        <dbReference type="SAM" id="MobiDB-lite"/>
    </source>
</evidence>
<dbReference type="InterPro" id="IPR027417">
    <property type="entry name" value="P-loop_NTPase"/>
</dbReference>
<comment type="caution">
    <text evidence="11">The sequence shown here is derived from an EMBL/GenBank/DDBJ whole genome shotgun (WGS) entry which is preliminary data.</text>
</comment>
<dbReference type="EC" id="7.3.2.6" evidence="6"/>
<evidence type="ECO:0000313" key="11">
    <source>
        <dbReference type="EMBL" id="MFC4247621.1"/>
    </source>
</evidence>
<comment type="catalytic activity">
    <reaction evidence="8">
        <text>tungstate(in) + ATP + H2O = tungstate(out) + ADP + phosphate + H(+)</text>
        <dbReference type="Rhea" id="RHEA:35027"/>
        <dbReference type="ChEBI" id="CHEBI:15377"/>
        <dbReference type="ChEBI" id="CHEBI:15378"/>
        <dbReference type="ChEBI" id="CHEBI:30616"/>
        <dbReference type="ChEBI" id="CHEBI:43474"/>
        <dbReference type="ChEBI" id="CHEBI:46502"/>
        <dbReference type="ChEBI" id="CHEBI:456216"/>
        <dbReference type="EC" id="7.3.2.6"/>
    </reaction>
</comment>
<dbReference type="InterPro" id="IPR003439">
    <property type="entry name" value="ABC_transporter-like_ATP-bd"/>
</dbReference>
<protein>
    <recommendedName>
        <fullName evidence="7">Molybdate/tungstate import ATP-binding protein WtpC</fullName>
        <ecNumber evidence="6">7.3.2.6</ecNumber>
    </recommendedName>
</protein>
<name>A0ABD5P0Y0_9EURY</name>
<dbReference type="RefSeq" id="WP_246971940.1">
    <property type="nucleotide sequence ID" value="NZ_CP095397.1"/>
</dbReference>
<dbReference type="PANTHER" id="PTHR42781:SF9">
    <property type="entry name" value="AMINO ACID ABC TRANSPORTER, ATP-BINDING PROTEIN-RELATED"/>
    <property type="match status" value="1"/>
</dbReference>
<evidence type="ECO:0000256" key="5">
    <source>
        <dbReference type="ARBA" id="ARBA00038781"/>
    </source>
</evidence>
<dbReference type="GO" id="GO:1901238">
    <property type="term" value="F:ABC-type tungstate transporter activity"/>
    <property type="evidence" value="ECO:0007669"/>
    <property type="project" value="UniProtKB-EC"/>
</dbReference>
<dbReference type="SUPFAM" id="SSF52540">
    <property type="entry name" value="P-loop containing nucleoside triphosphate hydrolases"/>
    <property type="match status" value="1"/>
</dbReference>
<evidence type="ECO:0000256" key="8">
    <source>
        <dbReference type="ARBA" id="ARBA00047936"/>
    </source>
</evidence>
<dbReference type="InterPro" id="IPR017871">
    <property type="entry name" value="ABC_transporter-like_CS"/>
</dbReference>
<dbReference type="EMBL" id="JBHSDJ010000080">
    <property type="protein sequence ID" value="MFC4247621.1"/>
    <property type="molecule type" value="Genomic_DNA"/>
</dbReference>
<sequence>MIRLDGVTKTYGGFGLDVDVELGNEITAVIGPSGSGKSTLLEIISGFETPDSGSVFLNDQPLDGVSPERRNIGMVFQRPTLFPHLSVRENIEYGAAITDDEIRDLCKLLEIDGLLEADRSPETLSGGEKRRVSVARAIVTEPDALLLDEPTTGLDEPIRRRLKYELRRVLADLDIPCIYVTHDQNEASVVADSVVVMRDGTVLQQGSYEEMLESPRNEFVADFVGIENLIRGEIRETESGRTVVDTGVAWVEPEQTVLDDGNVSKSDVCIGIVPESVTITENTRGDGGRRTQTQPHRSDGTSINSIDCTIERVISERGSKTIFLDCGLSETFKAVVNSSVTVNEGDDVAVEFDGSDVVVV</sequence>
<dbReference type="Gene3D" id="2.40.50.100">
    <property type="match status" value="1"/>
</dbReference>
<comment type="similarity">
    <text evidence="4">Belongs to the ABC transporter superfamily. Sulfate/tungstate importer (TC 3.A.1.6) family.</text>
</comment>
<dbReference type="PROSITE" id="PS00211">
    <property type="entry name" value="ABC_TRANSPORTER_1"/>
    <property type="match status" value="1"/>
</dbReference>
<feature type="domain" description="ABC transporter" evidence="10">
    <location>
        <begin position="2"/>
        <end position="224"/>
    </location>
</feature>
<proteinExistence type="inferred from homology"/>
<evidence type="ECO:0000256" key="4">
    <source>
        <dbReference type="ARBA" id="ARBA00038307"/>
    </source>
</evidence>
<reference evidence="11 12" key="1">
    <citation type="journal article" date="2014" name="Int. J. Syst. Evol. Microbiol.">
        <title>Complete genome sequence of Corynebacterium casei LMG S-19264T (=DSM 44701T), isolated from a smear-ripened cheese.</title>
        <authorList>
            <consortium name="US DOE Joint Genome Institute (JGI-PGF)"/>
            <person name="Walter F."/>
            <person name="Albersmeier A."/>
            <person name="Kalinowski J."/>
            <person name="Ruckert C."/>
        </authorList>
    </citation>
    <scope>NUCLEOTIDE SEQUENCE [LARGE SCALE GENOMIC DNA]</scope>
    <source>
        <strain evidence="11 12">IBRC-M 10912</strain>
    </source>
</reference>
<dbReference type="PROSITE" id="PS50893">
    <property type="entry name" value="ABC_TRANSPORTER_2"/>
    <property type="match status" value="1"/>
</dbReference>
<evidence type="ECO:0000256" key="2">
    <source>
        <dbReference type="ARBA" id="ARBA00022741"/>
    </source>
</evidence>
<dbReference type="AlphaFoldDB" id="A0ABD5P0Y0"/>
<dbReference type="Proteomes" id="UP001595821">
    <property type="component" value="Unassembled WGS sequence"/>
</dbReference>
<keyword evidence="1" id="KW-0813">Transport</keyword>
<keyword evidence="2" id="KW-0547">Nucleotide-binding</keyword>
<gene>
    <name evidence="11" type="ORF">ACFOZ7_11625</name>
</gene>
<dbReference type="SMART" id="SM00382">
    <property type="entry name" value="AAA"/>
    <property type="match status" value="1"/>
</dbReference>
<dbReference type="Gene3D" id="3.40.50.300">
    <property type="entry name" value="P-loop containing nucleotide triphosphate hydrolases"/>
    <property type="match status" value="1"/>
</dbReference>